<accession>A0A8X7C9R7</accession>
<organism evidence="1 2">
    <name type="scientific">Trichonephila inaurata madagascariensis</name>
    <dbReference type="NCBI Taxonomy" id="2747483"/>
    <lineage>
        <taxon>Eukaryota</taxon>
        <taxon>Metazoa</taxon>
        <taxon>Ecdysozoa</taxon>
        <taxon>Arthropoda</taxon>
        <taxon>Chelicerata</taxon>
        <taxon>Arachnida</taxon>
        <taxon>Araneae</taxon>
        <taxon>Araneomorphae</taxon>
        <taxon>Entelegynae</taxon>
        <taxon>Araneoidea</taxon>
        <taxon>Nephilidae</taxon>
        <taxon>Trichonephila</taxon>
        <taxon>Trichonephila inaurata</taxon>
    </lineage>
</organism>
<dbReference type="Proteomes" id="UP000886998">
    <property type="component" value="Unassembled WGS sequence"/>
</dbReference>
<evidence type="ECO:0000313" key="1">
    <source>
        <dbReference type="EMBL" id="GFY61260.1"/>
    </source>
</evidence>
<sequence length="89" mass="9949">MGGSGPAGADNVDGRYKFDVRTDTSLCLARSQPTHWSTDITMDPMFGREFAQIIGGSMTEELQGAIDDRALVRWWHVVFDVVAWGRVWC</sequence>
<evidence type="ECO:0000313" key="2">
    <source>
        <dbReference type="Proteomes" id="UP000886998"/>
    </source>
</evidence>
<protein>
    <submittedName>
        <fullName evidence="1">Uncharacterized protein</fullName>
    </submittedName>
</protein>
<dbReference type="AlphaFoldDB" id="A0A8X7C9R7"/>
<gene>
    <name evidence="1" type="ORF">TNIN_131001</name>
</gene>
<comment type="caution">
    <text evidence="1">The sequence shown here is derived from an EMBL/GenBank/DDBJ whole genome shotgun (WGS) entry which is preliminary data.</text>
</comment>
<dbReference type="EMBL" id="BMAV01013517">
    <property type="protein sequence ID" value="GFY61260.1"/>
    <property type="molecule type" value="Genomic_DNA"/>
</dbReference>
<proteinExistence type="predicted"/>
<keyword evidence="2" id="KW-1185">Reference proteome</keyword>
<name>A0A8X7C9R7_9ARAC</name>
<reference evidence="1" key="1">
    <citation type="submission" date="2020-08" db="EMBL/GenBank/DDBJ databases">
        <title>Multicomponent nature underlies the extraordinary mechanical properties of spider dragline silk.</title>
        <authorList>
            <person name="Kono N."/>
            <person name="Nakamura H."/>
            <person name="Mori M."/>
            <person name="Yoshida Y."/>
            <person name="Ohtoshi R."/>
            <person name="Malay A.D."/>
            <person name="Moran D.A.P."/>
            <person name="Tomita M."/>
            <person name="Numata K."/>
            <person name="Arakawa K."/>
        </authorList>
    </citation>
    <scope>NUCLEOTIDE SEQUENCE</scope>
</reference>